<comment type="caution">
    <text evidence="9">The sequence shown here is derived from an EMBL/GenBank/DDBJ whole genome shotgun (WGS) entry which is preliminary data.</text>
</comment>
<evidence type="ECO:0000313" key="9">
    <source>
        <dbReference type="EMBL" id="TQV91755.1"/>
    </source>
</evidence>
<evidence type="ECO:0000256" key="5">
    <source>
        <dbReference type="ARBA" id="ARBA00035674"/>
    </source>
</evidence>
<dbReference type="GO" id="GO:0032259">
    <property type="term" value="P:methylation"/>
    <property type="evidence" value="ECO:0007669"/>
    <property type="project" value="UniProtKB-KW"/>
</dbReference>
<gene>
    <name evidence="9" type="ORF">IF1G_09340</name>
</gene>
<accession>A0A545UQL5</accession>
<dbReference type="EC" id="2.1.1.103" evidence="5"/>
<reference evidence="9 10" key="1">
    <citation type="journal article" date="2019" name="Appl. Microbiol. Biotechnol.">
        <title>Genome sequence of Isaria javanica and comparative genome analysis insights into family S53 peptidase evolution in fungal entomopathogens.</title>
        <authorList>
            <person name="Lin R."/>
            <person name="Zhang X."/>
            <person name="Xin B."/>
            <person name="Zou M."/>
            <person name="Gao Y."/>
            <person name="Qin F."/>
            <person name="Hu Q."/>
            <person name="Xie B."/>
            <person name="Cheng X."/>
        </authorList>
    </citation>
    <scope>NUCLEOTIDE SEQUENCE [LARGE SCALE GENOMIC DNA]</scope>
    <source>
        <strain evidence="9 10">IJ1G</strain>
    </source>
</reference>
<comment type="pathway">
    <text evidence="1">Phospholipid metabolism; phosphatidylcholine biosynthesis.</text>
</comment>
<dbReference type="OrthoDB" id="506498at2759"/>
<comment type="pathway">
    <text evidence="2">Lipid metabolism.</text>
</comment>
<evidence type="ECO:0000256" key="2">
    <source>
        <dbReference type="ARBA" id="ARBA00005189"/>
    </source>
</evidence>
<evidence type="ECO:0000256" key="3">
    <source>
        <dbReference type="ARBA" id="ARBA00022603"/>
    </source>
</evidence>
<evidence type="ECO:0000256" key="1">
    <source>
        <dbReference type="ARBA" id="ARBA00004969"/>
    </source>
</evidence>
<feature type="region of interest" description="Disordered" evidence="8">
    <location>
        <begin position="1"/>
        <end position="28"/>
    </location>
</feature>
<keyword evidence="10" id="KW-1185">Reference proteome</keyword>
<dbReference type="PANTHER" id="PTHR44307">
    <property type="entry name" value="PHOSPHOETHANOLAMINE METHYLTRANSFERASE"/>
    <property type="match status" value="1"/>
</dbReference>
<dbReference type="CDD" id="cd02440">
    <property type="entry name" value="AdoMet_MTases"/>
    <property type="match status" value="1"/>
</dbReference>
<comment type="catalytic activity">
    <reaction evidence="6">
        <text>N,N-dimethylethanolamine phosphate + S-adenosyl-L-methionine = phosphocholine + S-adenosyl-L-homocysteine + H(+)</text>
        <dbReference type="Rhea" id="RHEA:25325"/>
        <dbReference type="ChEBI" id="CHEBI:15378"/>
        <dbReference type="ChEBI" id="CHEBI:57856"/>
        <dbReference type="ChEBI" id="CHEBI:58641"/>
        <dbReference type="ChEBI" id="CHEBI:59789"/>
        <dbReference type="ChEBI" id="CHEBI:295975"/>
        <dbReference type="EC" id="2.1.1.103"/>
    </reaction>
    <physiologicalReaction direction="left-to-right" evidence="6">
        <dbReference type="Rhea" id="RHEA:25326"/>
    </physiologicalReaction>
</comment>
<evidence type="ECO:0000256" key="6">
    <source>
        <dbReference type="ARBA" id="ARBA00047619"/>
    </source>
</evidence>
<dbReference type="PANTHER" id="PTHR44307:SF2">
    <property type="entry name" value="PHOSPHOETHANOLAMINE METHYLTRANSFERASE ISOFORM X1"/>
    <property type="match status" value="1"/>
</dbReference>
<evidence type="ECO:0000256" key="7">
    <source>
        <dbReference type="ARBA" id="ARBA00047841"/>
    </source>
</evidence>
<dbReference type="Gene3D" id="3.40.50.150">
    <property type="entry name" value="Vaccinia Virus protein VP39"/>
    <property type="match status" value="1"/>
</dbReference>
<dbReference type="SUPFAM" id="SSF53335">
    <property type="entry name" value="S-adenosyl-L-methionine-dependent methyltransferases"/>
    <property type="match status" value="1"/>
</dbReference>
<dbReference type="STRING" id="43265.A0A545UQL5"/>
<feature type="compositionally biased region" description="Low complexity" evidence="8">
    <location>
        <begin position="7"/>
        <end position="28"/>
    </location>
</feature>
<evidence type="ECO:0000256" key="4">
    <source>
        <dbReference type="ARBA" id="ARBA00022679"/>
    </source>
</evidence>
<comment type="catalytic activity">
    <reaction evidence="7">
        <text>N-methylethanolamine phosphate + S-adenosyl-L-methionine = N,N-dimethylethanolamine phosphate + S-adenosyl-L-homocysteine + H(+)</text>
        <dbReference type="Rhea" id="RHEA:25321"/>
        <dbReference type="ChEBI" id="CHEBI:15378"/>
        <dbReference type="ChEBI" id="CHEBI:57781"/>
        <dbReference type="ChEBI" id="CHEBI:57856"/>
        <dbReference type="ChEBI" id="CHEBI:58641"/>
        <dbReference type="ChEBI" id="CHEBI:59789"/>
        <dbReference type="EC" id="2.1.1.103"/>
    </reaction>
    <physiologicalReaction direction="left-to-right" evidence="7">
        <dbReference type="Rhea" id="RHEA:25322"/>
    </physiologicalReaction>
</comment>
<name>A0A545UQL5_9HYPO</name>
<sequence length="308" mass="32743">MAAISTANRQAGPAPAPAPALAAEATSPPVDHHADFNVADMALYGLQRARERLAALESKPRWEAADTASFDCMHYLGDAALHAAAASLGLRPGARVVDVGAGFGATGRFLSRHYDADVTGVELQPEIHALADIITARNGLSARVRSVNADFTALAAAAAPSPSPVPGGGGGPVDHVVSFLCVLHIPDRAAVFGGAASMLRRGGTVYLEDFFARRELDESTSRQLRDVVSCPYLPSRERYVQDLEDAGFGDVVFEDMTTTWSDFVHGRAVEYRRSAAPEPLLAKFYDTIDELFHGGRLGGARIMATKLE</sequence>
<dbReference type="InterPro" id="IPR029063">
    <property type="entry name" value="SAM-dependent_MTases_sf"/>
</dbReference>
<evidence type="ECO:0000313" key="10">
    <source>
        <dbReference type="Proteomes" id="UP000315783"/>
    </source>
</evidence>
<organism evidence="9 10">
    <name type="scientific">Cordyceps javanica</name>
    <dbReference type="NCBI Taxonomy" id="43265"/>
    <lineage>
        <taxon>Eukaryota</taxon>
        <taxon>Fungi</taxon>
        <taxon>Dikarya</taxon>
        <taxon>Ascomycota</taxon>
        <taxon>Pezizomycotina</taxon>
        <taxon>Sordariomycetes</taxon>
        <taxon>Hypocreomycetidae</taxon>
        <taxon>Hypocreales</taxon>
        <taxon>Cordycipitaceae</taxon>
        <taxon>Cordyceps</taxon>
    </lineage>
</organism>
<proteinExistence type="predicted"/>
<dbReference type="AlphaFoldDB" id="A0A545UQL5"/>
<keyword evidence="4 9" id="KW-0808">Transferase</keyword>
<dbReference type="Pfam" id="PF13489">
    <property type="entry name" value="Methyltransf_23"/>
    <property type="match status" value="1"/>
</dbReference>
<dbReference type="EMBL" id="SPUK01000017">
    <property type="protein sequence ID" value="TQV91755.1"/>
    <property type="molecule type" value="Genomic_DNA"/>
</dbReference>
<dbReference type="Proteomes" id="UP000315783">
    <property type="component" value="Unassembled WGS sequence"/>
</dbReference>
<protein>
    <recommendedName>
        <fullName evidence="5">phosphoethanolamine N-methyltransferase</fullName>
        <ecNumber evidence="5">2.1.1.103</ecNumber>
    </recommendedName>
</protein>
<evidence type="ECO:0000256" key="8">
    <source>
        <dbReference type="SAM" id="MobiDB-lite"/>
    </source>
</evidence>
<keyword evidence="3 9" id="KW-0489">Methyltransferase</keyword>
<dbReference type="GO" id="GO:0000234">
    <property type="term" value="F:phosphoethanolamine N-methyltransferase activity"/>
    <property type="evidence" value="ECO:0007669"/>
    <property type="project" value="UniProtKB-EC"/>
</dbReference>